<sequence length="299" mass="32576">MSQTLKEDADGSRPRIVFPTGSGKGIFLARPSLPPAEMPDSEFPFVLNTGRLQHQWHTMTKTGKIPTLNPGPFIEIHPEDAATFGISDKDPVEIRSRRGRSVLPAVVTDRVRPGNCFAPFHWNDVFGENLAINDVTNDAIDPISFQPEFKFCAVSLVRVQVNLDDEGTLSSDGGTLVHIDTSEMEPIREEVYMAKVDTLASMLGIDSASSLTLDGHEKLYVAGFMMSLRTDDSRTASGIPVLPPAAPIEPSKRFLLDGMLAGMFSRTYLPDTKFRDDTGGIVYDSDVGAPRTGRSGGFS</sequence>
<dbReference type="SUPFAM" id="SSF50692">
    <property type="entry name" value="ADC-like"/>
    <property type="match status" value="1"/>
</dbReference>
<proteinExistence type="predicted"/>
<dbReference type="PANTHER" id="PTHR43105:SF9">
    <property type="entry name" value="NADPH-FE(3+) OXIDOREDUCTASE SUBUNIT ALPHA"/>
    <property type="match status" value="1"/>
</dbReference>
<dbReference type="Pfam" id="PF01568">
    <property type="entry name" value="Molydop_binding"/>
    <property type="match status" value="1"/>
</dbReference>
<dbReference type="EMBL" id="JBHSOW010000066">
    <property type="protein sequence ID" value="MFC5651004.1"/>
    <property type="molecule type" value="Genomic_DNA"/>
</dbReference>
<dbReference type="Gene3D" id="2.40.40.20">
    <property type="match status" value="1"/>
</dbReference>
<evidence type="ECO:0000256" key="3">
    <source>
        <dbReference type="ARBA" id="ARBA00022723"/>
    </source>
</evidence>
<dbReference type="PROSITE" id="PS00932">
    <property type="entry name" value="MOLYBDOPTERIN_PROK_3"/>
    <property type="match status" value="1"/>
</dbReference>
<evidence type="ECO:0000259" key="5">
    <source>
        <dbReference type="Pfam" id="PF01568"/>
    </source>
</evidence>
<dbReference type="InterPro" id="IPR009010">
    <property type="entry name" value="Asp_de-COase-like_dom_sf"/>
</dbReference>
<evidence type="ECO:0000313" key="7">
    <source>
        <dbReference type="Proteomes" id="UP001596047"/>
    </source>
</evidence>
<accession>A0ABW0W227</accession>
<dbReference type="CDD" id="cd02791">
    <property type="entry name" value="MopB_CT_Nitrate-R-NapA-like"/>
    <property type="match status" value="1"/>
</dbReference>
<dbReference type="InterPro" id="IPR006657">
    <property type="entry name" value="MoPterin_dinucl-bd_dom"/>
</dbReference>
<dbReference type="PANTHER" id="PTHR43105">
    <property type="entry name" value="RESPIRATORY NITRATE REDUCTASE"/>
    <property type="match status" value="1"/>
</dbReference>
<keyword evidence="3" id="KW-0479">Metal-binding</keyword>
<name>A0ABW0W227_9BACL</name>
<comment type="caution">
    <text evidence="6">The sequence shown here is derived from an EMBL/GenBank/DDBJ whole genome shotgun (WGS) entry which is preliminary data.</text>
</comment>
<dbReference type="RefSeq" id="WP_379189599.1">
    <property type="nucleotide sequence ID" value="NZ_JBHSOW010000066.1"/>
</dbReference>
<comment type="cofactor">
    <cofactor evidence="2">
        <name>[4Fe-4S] cluster</name>
        <dbReference type="ChEBI" id="CHEBI:49883"/>
    </cofactor>
</comment>
<evidence type="ECO:0000256" key="2">
    <source>
        <dbReference type="ARBA" id="ARBA00001966"/>
    </source>
</evidence>
<protein>
    <submittedName>
        <fullName evidence="6">Molybdopterin oxidoreductase family protein</fullName>
    </submittedName>
</protein>
<reference evidence="7" key="1">
    <citation type="journal article" date="2019" name="Int. J. Syst. Evol. Microbiol.">
        <title>The Global Catalogue of Microorganisms (GCM) 10K type strain sequencing project: providing services to taxonomists for standard genome sequencing and annotation.</title>
        <authorList>
            <consortium name="The Broad Institute Genomics Platform"/>
            <consortium name="The Broad Institute Genome Sequencing Center for Infectious Disease"/>
            <person name="Wu L."/>
            <person name="Ma J."/>
        </authorList>
    </citation>
    <scope>NUCLEOTIDE SEQUENCE [LARGE SCALE GENOMIC DNA]</scope>
    <source>
        <strain evidence="7">CGMCC 1.3240</strain>
    </source>
</reference>
<keyword evidence="4" id="KW-0560">Oxidoreductase</keyword>
<dbReference type="InterPro" id="IPR041957">
    <property type="entry name" value="CT_Nitrate-R-NapA-like"/>
</dbReference>
<gene>
    <name evidence="6" type="ORF">ACFPYJ_18200</name>
</gene>
<comment type="cofactor">
    <cofactor evidence="1">
        <name>Mo-bis(molybdopterin guanine dinucleotide)</name>
        <dbReference type="ChEBI" id="CHEBI:60539"/>
    </cofactor>
</comment>
<keyword evidence="7" id="KW-1185">Reference proteome</keyword>
<feature type="domain" description="Molybdopterin dinucleotide-binding" evidence="5">
    <location>
        <begin position="45"/>
        <end position="153"/>
    </location>
</feature>
<dbReference type="InterPro" id="IPR006655">
    <property type="entry name" value="Mopterin_OxRdtase_prok_CS"/>
</dbReference>
<organism evidence="6 7">
    <name type="scientific">Paenibacillus solisilvae</name>
    <dbReference type="NCBI Taxonomy" id="2486751"/>
    <lineage>
        <taxon>Bacteria</taxon>
        <taxon>Bacillati</taxon>
        <taxon>Bacillota</taxon>
        <taxon>Bacilli</taxon>
        <taxon>Bacillales</taxon>
        <taxon>Paenibacillaceae</taxon>
        <taxon>Paenibacillus</taxon>
    </lineage>
</organism>
<evidence type="ECO:0000256" key="1">
    <source>
        <dbReference type="ARBA" id="ARBA00001942"/>
    </source>
</evidence>
<evidence type="ECO:0000256" key="4">
    <source>
        <dbReference type="ARBA" id="ARBA00023002"/>
    </source>
</evidence>
<evidence type="ECO:0000313" key="6">
    <source>
        <dbReference type="EMBL" id="MFC5651004.1"/>
    </source>
</evidence>
<dbReference type="Proteomes" id="UP001596047">
    <property type="component" value="Unassembled WGS sequence"/>
</dbReference>
<dbReference type="InterPro" id="IPR050123">
    <property type="entry name" value="Prok_molybdopt-oxidoreductase"/>
</dbReference>